<keyword evidence="3" id="KW-1185">Reference proteome</keyword>
<dbReference type="EMBL" id="JBHUKU010000004">
    <property type="protein sequence ID" value="MFD2458356.1"/>
    <property type="molecule type" value="Genomic_DNA"/>
</dbReference>
<gene>
    <name evidence="1" type="ORF">ACFSYJ_07095</name>
    <name evidence="2" type="ORF">ACFSYJ_44160</name>
</gene>
<comment type="caution">
    <text evidence="1">The sequence shown here is derived from an EMBL/GenBank/DDBJ whole genome shotgun (WGS) entry which is preliminary data.</text>
</comment>
<evidence type="ECO:0000313" key="2">
    <source>
        <dbReference type="EMBL" id="MFD2465667.1"/>
    </source>
</evidence>
<evidence type="ECO:0000313" key="1">
    <source>
        <dbReference type="EMBL" id="MFD2458356.1"/>
    </source>
</evidence>
<dbReference type="Proteomes" id="UP001597419">
    <property type="component" value="Unassembled WGS sequence"/>
</dbReference>
<reference evidence="1" key="3">
    <citation type="submission" date="2024-09" db="EMBL/GenBank/DDBJ databases">
        <authorList>
            <person name="Sun Q."/>
            <person name="Mori K."/>
        </authorList>
    </citation>
    <scope>NUCLEOTIDE SEQUENCE</scope>
    <source>
        <strain evidence="1">CGMCC 4.7643</strain>
    </source>
</reference>
<evidence type="ECO:0000313" key="3">
    <source>
        <dbReference type="Proteomes" id="UP001597419"/>
    </source>
</evidence>
<accession>A0ABW5G9Z8</accession>
<organism evidence="1 3">
    <name type="scientific">Amycolatopsis samaneae</name>
    <dbReference type="NCBI Taxonomy" id="664691"/>
    <lineage>
        <taxon>Bacteria</taxon>
        <taxon>Bacillati</taxon>
        <taxon>Actinomycetota</taxon>
        <taxon>Actinomycetes</taxon>
        <taxon>Pseudonocardiales</taxon>
        <taxon>Pseudonocardiaceae</taxon>
        <taxon>Amycolatopsis</taxon>
    </lineage>
</organism>
<reference evidence="3" key="2">
    <citation type="journal article" date="2019" name="Int. J. Syst. Evol. Microbiol.">
        <title>The Global Catalogue of Microorganisms (GCM) 10K type strain sequencing project: providing services to taxonomists for standard genome sequencing and annotation.</title>
        <authorList>
            <consortium name="The Broad Institute Genomics Platform"/>
            <consortium name="The Broad Institute Genome Sequencing Center for Infectious Disease"/>
            <person name="Wu L."/>
            <person name="Ma J."/>
        </authorList>
    </citation>
    <scope>NUCLEOTIDE SEQUENCE [LARGE SCALE GENOMIC DNA]</scope>
    <source>
        <strain evidence="3">CGMCC 4.7643</strain>
    </source>
</reference>
<protein>
    <submittedName>
        <fullName evidence="1">IS5/IS1182 family transposase</fullName>
    </submittedName>
</protein>
<sequence>MITYTATLDVSEDLAHYLARLLHAERVRRGTR</sequence>
<dbReference type="EMBL" id="JBHUKU010000036">
    <property type="protein sequence ID" value="MFD2465667.1"/>
    <property type="molecule type" value="Genomic_DNA"/>
</dbReference>
<reference evidence="1" key="1">
    <citation type="journal article" date="2014" name="Int. J. Syst. Evol. Microbiol.">
        <title>Complete genome of a new Firmicutes species belonging to the dominant human colonic microbiota ('Ruminococcus bicirculans') reveals two chromosomes and a selective capacity to utilize plant glucans.</title>
        <authorList>
            <consortium name="NISC Comparative Sequencing Program"/>
            <person name="Wegmann U."/>
            <person name="Louis P."/>
            <person name="Goesmann A."/>
            <person name="Henrissat B."/>
            <person name="Duncan S.H."/>
            <person name="Flint H.J."/>
        </authorList>
    </citation>
    <scope>NUCLEOTIDE SEQUENCE</scope>
    <source>
        <strain evidence="1">CGMCC 4.7643</strain>
    </source>
</reference>
<feature type="non-terminal residue" evidence="1">
    <location>
        <position position="32"/>
    </location>
</feature>
<proteinExistence type="predicted"/>
<name>A0ABW5G9Z8_9PSEU</name>